<feature type="transmembrane region" description="Helical" evidence="8">
    <location>
        <begin position="302"/>
        <end position="335"/>
    </location>
</feature>
<sequence>MSRTPLFLNFGGDSKRNRQMSWLLASSSRRKERRWPLVLRFWKGSIHSEVLWPVAILSAISAIVVYLNQHISSDVTLPTSIVPSLSIVVGLELVFRNQTAYNRFWTGRCHFSTLTTSIRCLTRHLLVLVPAPAPPDHQYDSGTPQNESSTDSSAYKDCDGTTDEKYQPLSKALEAKTIETVKILMAMLYTVKNHLRADWGVELSAGTILTEEGEFSWPEEYKKLLPPGFKGHEHMGLGLTLQLATYIEKFINIGCNLTWFNNSSSSQMLSELNQFVAAYGNMETIRLAPTPVAHLIHSKQTLALFCCILPFAMAAEIGWWTVPLVAFVAFALYGIEGIAQWHEDPFGRDKIDINMDDIVDDARREIEVMLEAWKSQGLNGKGLFTPSLSAPYTPRAEYGTLGSEILV</sequence>
<keyword evidence="5" id="KW-0406">Ion transport</keyword>
<evidence type="ECO:0000256" key="6">
    <source>
        <dbReference type="ARBA" id="ARBA00023136"/>
    </source>
</evidence>
<name>W9CNI1_SCLBF</name>
<feature type="compositionally biased region" description="Polar residues" evidence="7">
    <location>
        <begin position="140"/>
        <end position="153"/>
    </location>
</feature>
<dbReference type="GO" id="GO:0005254">
    <property type="term" value="F:chloride channel activity"/>
    <property type="evidence" value="ECO:0007669"/>
    <property type="project" value="InterPro"/>
</dbReference>
<evidence type="ECO:0000256" key="1">
    <source>
        <dbReference type="ARBA" id="ARBA00004141"/>
    </source>
</evidence>
<gene>
    <name evidence="9" type="ORF">SBOR_3547</name>
</gene>
<evidence type="ECO:0000256" key="7">
    <source>
        <dbReference type="SAM" id="MobiDB-lite"/>
    </source>
</evidence>
<keyword evidence="2" id="KW-0813">Transport</keyword>
<proteinExistence type="predicted"/>
<dbReference type="OrthoDB" id="1368at2759"/>
<evidence type="ECO:0000313" key="10">
    <source>
        <dbReference type="Proteomes" id="UP000019487"/>
    </source>
</evidence>
<reference evidence="9 10" key="1">
    <citation type="journal article" date="2014" name="Genome Announc.">
        <title>Draft genome sequence of Sclerotinia borealis, a psychrophilic plant pathogenic fungus.</title>
        <authorList>
            <person name="Mardanov A.V."/>
            <person name="Beletsky A.V."/>
            <person name="Kadnikov V.V."/>
            <person name="Ignatov A.N."/>
            <person name="Ravin N.V."/>
        </authorList>
    </citation>
    <scope>NUCLEOTIDE SEQUENCE [LARGE SCALE GENOMIC DNA]</scope>
    <source>
        <strain evidence="10">F-4157</strain>
    </source>
</reference>
<accession>W9CNI1</accession>
<protein>
    <submittedName>
        <fullName evidence="9">Uncharacterized protein</fullName>
    </submittedName>
</protein>
<keyword evidence="4 8" id="KW-1133">Transmembrane helix</keyword>
<evidence type="ECO:0000256" key="2">
    <source>
        <dbReference type="ARBA" id="ARBA00022448"/>
    </source>
</evidence>
<keyword evidence="6 8" id="KW-0472">Membrane</keyword>
<dbReference type="EMBL" id="AYSA01000155">
    <property type="protein sequence ID" value="ESZ96070.1"/>
    <property type="molecule type" value="Genomic_DNA"/>
</dbReference>
<dbReference type="InterPro" id="IPR044669">
    <property type="entry name" value="YneE/VCCN1/2-like"/>
</dbReference>
<evidence type="ECO:0000256" key="8">
    <source>
        <dbReference type="SAM" id="Phobius"/>
    </source>
</evidence>
<dbReference type="AlphaFoldDB" id="W9CNI1"/>
<evidence type="ECO:0000256" key="4">
    <source>
        <dbReference type="ARBA" id="ARBA00022989"/>
    </source>
</evidence>
<evidence type="ECO:0000256" key="3">
    <source>
        <dbReference type="ARBA" id="ARBA00022692"/>
    </source>
</evidence>
<dbReference type="HOGENOM" id="CLU_029790_3_0_1"/>
<comment type="subcellular location">
    <subcellularLocation>
        <location evidence="1">Membrane</location>
        <topology evidence="1">Multi-pass membrane protein</topology>
    </subcellularLocation>
</comment>
<evidence type="ECO:0000313" key="9">
    <source>
        <dbReference type="EMBL" id="ESZ96070.1"/>
    </source>
</evidence>
<dbReference type="PANTHER" id="PTHR33281">
    <property type="entry name" value="UPF0187 PROTEIN YNEE"/>
    <property type="match status" value="1"/>
</dbReference>
<dbReference type="Pfam" id="PF25539">
    <property type="entry name" value="Bestrophin_2"/>
    <property type="match status" value="2"/>
</dbReference>
<evidence type="ECO:0000256" key="5">
    <source>
        <dbReference type="ARBA" id="ARBA00023065"/>
    </source>
</evidence>
<dbReference type="STRING" id="1432307.W9CNI1"/>
<feature type="region of interest" description="Disordered" evidence="7">
    <location>
        <begin position="136"/>
        <end position="162"/>
    </location>
</feature>
<dbReference type="GO" id="GO:0016020">
    <property type="term" value="C:membrane"/>
    <property type="evidence" value="ECO:0007669"/>
    <property type="project" value="UniProtKB-SubCell"/>
</dbReference>
<dbReference type="PANTHER" id="PTHR33281:SF16">
    <property type="match status" value="1"/>
</dbReference>
<keyword evidence="10" id="KW-1185">Reference proteome</keyword>
<organism evidence="9 10">
    <name type="scientific">Sclerotinia borealis (strain F-4128)</name>
    <dbReference type="NCBI Taxonomy" id="1432307"/>
    <lineage>
        <taxon>Eukaryota</taxon>
        <taxon>Fungi</taxon>
        <taxon>Dikarya</taxon>
        <taxon>Ascomycota</taxon>
        <taxon>Pezizomycotina</taxon>
        <taxon>Leotiomycetes</taxon>
        <taxon>Helotiales</taxon>
        <taxon>Sclerotiniaceae</taxon>
        <taxon>Sclerotinia</taxon>
    </lineage>
</organism>
<comment type="caution">
    <text evidence="9">The sequence shown here is derived from an EMBL/GenBank/DDBJ whole genome shotgun (WGS) entry which is preliminary data.</text>
</comment>
<keyword evidence="3 8" id="KW-0812">Transmembrane</keyword>
<dbReference type="Proteomes" id="UP000019487">
    <property type="component" value="Unassembled WGS sequence"/>
</dbReference>